<accession>A0A5N5IDX3</accession>
<protein>
    <submittedName>
        <fullName evidence="1">Uncharacterized protein</fullName>
    </submittedName>
</protein>
<evidence type="ECO:0000313" key="1">
    <source>
        <dbReference type="EMBL" id="KAB2637303.1"/>
    </source>
</evidence>
<reference evidence="1 2" key="1">
    <citation type="submission" date="2019-09" db="EMBL/GenBank/DDBJ databases">
        <authorList>
            <person name="Ou C."/>
        </authorList>
    </citation>
    <scope>NUCLEOTIDE SEQUENCE [LARGE SCALE GENOMIC DNA]</scope>
    <source>
        <strain evidence="1">S2</strain>
        <tissue evidence="1">Leaf</tissue>
    </source>
</reference>
<evidence type="ECO:0000313" key="2">
    <source>
        <dbReference type="Proteomes" id="UP000327157"/>
    </source>
</evidence>
<reference evidence="1 2" key="3">
    <citation type="submission" date="2019-11" db="EMBL/GenBank/DDBJ databases">
        <title>A de novo genome assembly of a pear dwarfing rootstock.</title>
        <authorList>
            <person name="Wang F."/>
            <person name="Wang J."/>
            <person name="Li S."/>
            <person name="Zhang Y."/>
            <person name="Fang M."/>
            <person name="Ma L."/>
            <person name="Zhao Y."/>
            <person name="Jiang S."/>
        </authorList>
    </citation>
    <scope>NUCLEOTIDE SEQUENCE [LARGE SCALE GENOMIC DNA]</scope>
    <source>
        <strain evidence="1">S2</strain>
        <tissue evidence="1">Leaf</tissue>
    </source>
</reference>
<name>A0A5N5IDX3_9ROSA</name>
<sequence>MTSMLMTTWKRLRGCIDISPIKFLASKINDEALWFPKGREAFVCIMLTFFHDNAMWLESTKEGDFYMVSLDYLSSNYGCKNIEASSLIRGFKVKAQALPWGKDVAIKNTPFFIQYMERKSSGKKDLVGDICLDLGDVRECLRNKSGYGSDFYFEDDFDIEMDKLKLSHDGCKLGVEDTDALKLSHECLSMIYSKVFE</sequence>
<organism evidence="1 2">
    <name type="scientific">Pyrus ussuriensis x Pyrus communis</name>
    <dbReference type="NCBI Taxonomy" id="2448454"/>
    <lineage>
        <taxon>Eukaryota</taxon>
        <taxon>Viridiplantae</taxon>
        <taxon>Streptophyta</taxon>
        <taxon>Embryophyta</taxon>
        <taxon>Tracheophyta</taxon>
        <taxon>Spermatophyta</taxon>
        <taxon>Magnoliopsida</taxon>
        <taxon>eudicotyledons</taxon>
        <taxon>Gunneridae</taxon>
        <taxon>Pentapetalae</taxon>
        <taxon>rosids</taxon>
        <taxon>fabids</taxon>
        <taxon>Rosales</taxon>
        <taxon>Rosaceae</taxon>
        <taxon>Amygdaloideae</taxon>
        <taxon>Maleae</taxon>
        <taxon>Pyrus</taxon>
    </lineage>
</organism>
<comment type="caution">
    <text evidence="1">The sequence shown here is derived from an EMBL/GenBank/DDBJ whole genome shotgun (WGS) entry which is preliminary data.</text>
</comment>
<keyword evidence="2" id="KW-1185">Reference proteome</keyword>
<dbReference type="AlphaFoldDB" id="A0A5N5IDX3"/>
<dbReference type="EMBL" id="SMOL01000004">
    <property type="protein sequence ID" value="KAB2637303.1"/>
    <property type="molecule type" value="Genomic_DNA"/>
</dbReference>
<dbReference type="Proteomes" id="UP000327157">
    <property type="component" value="Chromosome 5"/>
</dbReference>
<dbReference type="OrthoDB" id="511529at2759"/>
<gene>
    <name evidence="1" type="ORF">D8674_027837</name>
</gene>
<reference evidence="2" key="2">
    <citation type="submission" date="2019-10" db="EMBL/GenBank/DDBJ databases">
        <title>A de novo genome assembly of a pear dwarfing rootstock.</title>
        <authorList>
            <person name="Wang F."/>
            <person name="Wang J."/>
            <person name="Li S."/>
            <person name="Zhang Y."/>
            <person name="Fang M."/>
            <person name="Ma L."/>
            <person name="Zhao Y."/>
            <person name="Jiang S."/>
        </authorList>
    </citation>
    <scope>NUCLEOTIDE SEQUENCE [LARGE SCALE GENOMIC DNA]</scope>
</reference>
<proteinExistence type="predicted"/>